<sequence length="138" mass="15333">MDSECRKKKPNGQDCNVDLQEEERLRKGKAKVGDEIKASKPQFQSKNRTVFSMSNPSTSKGQWRVLDNQQLKKSTGSAKLGVRSSIPSHVDNEQIVSPPQCQLNGQSSPSSLYSTFLIDHNYVARRRAGVLLDDEGIA</sequence>
<feature type="compositionally biased region" description="Polar residues" evidence="1">
    <location>
        <begin position="94"/>
        <end position="107"/>
    </location>
</feature>
<proteinExistence type="predicted"/>
<evidence type="ECO:0000313" key="3">
    <source>
        <dbReference type="Proteomes" id="UP001642360"/>
    </source>
</evidence>
<reference evidence="2 3" key="1">
    <citation type="submission" date="2024-02" db="EMBL/GenBank/DDBJ databases">
        <authorList>
            <person name="Vignale AGUSTIN F."/>
            <person name="Sosa J E."/>
            <person name="Modenutti C."/>
        </authorList>
    </citation>
    <scope>NUCLEOTIDE SEQUENCE [LARGE SCALE GENOMIC DNA]</scope>
</reference>
<dbReference type="Proteomes" id="UP001642360">
    <property type="component" value="Unassembled WGS sequence"/>
</dbReference>
<accession>A0ABC8RHW2</accession>
<dbReference type="AlphaFoldDB" id="A0ABC8RHW2"/>
<comment type="caution">
    <text evidence="2">The sequence shown here is derived from an EMBL/GenBank/DDBJ whole genome shotgun (WGS) entry which is preliminary data.</text>
</comment>
<name>A0ABC8RHW2_9AQUA</name>
<gene>
    <name evidence="2" type="ORF">ILEXP_LOCUS10826</name>
</gene>
<dbReference type="EMBL" id="CAUOFW020001280">
    <property type="protein sequence ID" value="CAK9143130.1"/>
    <property type="molecule type" value="Genomic_DNA"/>
</dbReference>
<keyword evidence="3" id="KW-1185">Reference proteome</keyword>
<feature type="compositionally biased region" description="Basic residues" evidence="1">
    <location>
        <begin position="1"/>
        <end position="10"/>
    </location>
</feature>
<evidence type="ECO:0000256" key="1">
    <source>
        <dbReference type="SAM" id="MobiDB-lite"/>
    </source>
</evidence>
<feature type="compositionally biased region" description="Polar residues" evidence="1">
    <location>
        <begin position="41"/>
        <end position="77"/>
    </location>
</feature>
<feature type="region of interest" description="Disordered" evidence="1">
    <location>
        <begin position="1"/>
        <end position="107"/>
    </location>
</feature>
<evidence type="ECO:0000313" key="2">
    <source>
        <dbReference type="EMBL" id="CAK9143130.1"/>
    </source>
</evidence>
<protein>
    <submittedName>
        <fullName evidence="2">Uncharacterized protein</fullName>
    </submittedName>
</protein>
<organism evidence="2 3">
    <name type="scientific">Ilex paraguariensis</name>
    <name type="common">yerba mate</name>
    <dbReference type="NCBI Taxonomy" id="185542"/>
    <lineage>
        <taxon>Eukaryota</taxon>
        <taxon>Viridiplantae</taxon>
        <taxon>Streptophyta</taxon>
        <taxon>Embryophyta</taxon>
        <taxon>Tracheophyta</taxon>
        <taxon>Spermatophyta</taxon>
        <taxon>Magnoliopsida</taxon>
        <taxon>eudicotyledons</taxon>
        <taxon>Gunneridae</taxon>
        <taxon>Pentapetalae</taxon>
        <taxon>asterids</taxon>
        <taxon>campanulids</taxon>
        <taxon>Aquifoliales</taxon>
        <taxon>Aquifoliaceae</taxon>
        <taxon>Ilex</taxon>
    </lineage>
</organism>